<dbReference type="SUPFAM" id="SSF55729">
    <property type="entry name" value="Acyl-CoA N-acyltransferases (Nat)"/>
    <property type="match status" value="1"/>
</dbReference>
<dbReference type="InterPro" id="IPR050680">
    <property type="entry name" value="YpeA/RimI_acetyltransf"/>
</dbReference>
<keyword evidence="1" id="KW-0808">Transferase</keyword>
<dbReference type="RefSeq" id="WP_305893011.1">
    <property type="nucleotide sequence ID" value="NZ_JAUZVZ010000007.1"/>
</dbReference>
<dbReference type="PROSITE" id="PS51186">
    <property type="entry name" value="GNAT"/>
    <property type="match status" value="1"/>
</dbReference>
<dbReference type="InterPro" id="IPR000182">
    <property type="entry name" value="GNAT_dom"/>
</dbReference>
<keyword evidence="2" id="KW-0012">Acyltransferase</keyword>
<gene>
    <name evidence="4" type="ORF">Q3O60_06060</name>
</gene>
<evidence type="ECO:0000313" key="5">
    <source>
        <dbReference type="Proteomes" id="UP001231616"/>
    </source>
</evidence>
<evidence type="ECO:0000313" key="4">
    <source>
        <dbReference type="EMBL" id="MDP4535743.1"/>
    </source>
</evidence>
<dbReference type="CDD" id="cd04301">
    <property type="entry name" value="NAT_SF"/>
    <property type="match status" value="1"/>
</dbReference>
<proteinExistence type="predicted"/>
<comment type="caution">
    <text evidence="4">The sequence shown here is derived from an EMBL/GenBank/DDBJ whole genome shotgun (WGS) entry which is preliminary data.</text>
</comment>
<organism evidence="4 5">
    <name type="scientific">Alkalimonas collagenimarina</name>
    <dbReference type="NCBI Taxonomy" id="400390"/>
    <lineage>
        <taxon>Bacteria</taxon>
        <taxon>Pseudomonadati</taxon>
        <taxon>Pseudomonadota</taxon>
        <taxon>Gammaproteobacteria</taxon>
        <taxon>Alkalimonas</taxon>
    </lineage>
</organism>
<dbReference type="InterPro" id="IPR016181">
    <property type="entry name" value="Acyl_CoA_acyltransferase"/>
</dbReference>
<sequence length="159" mass="17677">MIDIKAVNYQDSEQAQQLVYLLNQYALDPMGGGDALAEQVQLELAVKLADRSDTFSFIAYDDDQPVGLVNCVEGFSTFAAKPVMNIHDVVVLPTHRGKGISTLLLNEVEQLARQRDCCKLTLEVLQGNKVAKASYLKFGFAGYELDPEMGQAMFWQKKL</sequence>
<dbReference type="Gene3D" id="3.40.630.30">
    <property type="match status" value="1"/>
</dbReference>
<feature type="domain" description="N-acetyltransferase" evidence="3">
    <location>
        <begin position="2"/>
        <end position="159"/>
    </location>
</feature>
<keyword evidence="5" id="KW-1185">Reference proteome</keyword>
<evidence type="ECO:0000256" key="1">
    <source>
        <dbReference type="ARBA" id="ARBA00022679"/>
    </source>
</evidence>
<evidence type="ECO:0000256" key="2">
    <source>
        <dbReference type="ARBA" id="ARBA00023315"/>
    </source>
</evidence>
<reference evidence="4 5" key="1">
    <citation type="submission" date="2023-08" db="EMBL/GenBank/DDBJ databases">
        <authorList>
            <person name="Joshi A."/>
            <person name="Thite S."/>
        </authorList>
    </citation>
    <scope>NUCLEOTIDE SEQUENCE [LARGE SCALE GENOMIC DNA]</scope>
    <source>
        <strain evidence="4 5">AC40</strain>
    </source>
</reference>
<dbReference type="Pfam" id="PF00583">
    <property type="entry name" value="Acetyltransf_1"/>
    <property type="match status" value="1"/>
</dbReference>
<accession>A0ABT9GXG3</accession>
<dbReference type="PANTHER" id="PTHR43420">
    <property type="entry name" value="ACETYLTRANSFERASE"/>
    <property type="match status" value="1"/>
</dbReference>
<name>A0ABT9GXG3_9GAMM</name>
<dbReference type="Proteomes" id="UP001231616">
    <property type="component" value="Unassembled WGS sequence"/>
</dbReference>
<dbReference type="EMBL" id="JAUZVZ010000007">
    <property type="protein sequence ID" value="MDP4535743.1"/>
    <property type="molecule type" value="Genomic_DNA"/>
</dbReference>
<evidence type="ECO:0000259" key="3">
    <source>
        <dbReference type="PROSITE" id="PS51186"/>
    </source>
</evidence>
<protein>
    <submittedName>
        <fullName evidence="4">GNAT family N-acetyltransferase</fullName>
    </submittedName>
</protein>